<evidence type="ECO:0000313" key="8">
    <source>
        <dbReference type="EMBL" id="TGD36496.1"/>
    </source>
</evidence>
<dbReference type="SMART" id="SM00829">
    <property type="entry name" value="PKS_ER"/>
    <property type="match status" value="1"/>
</dbReference>
<proteinExistence type="inferred from homology"/>
<accession>A0A4Z0KGD8</accession>
<protein>
    <submittedName>
        <fullName evidence="8">Zn-dependent alcohol dehydrogenase</fullName>
    </submittedName>
</protein>
<dbReference type="InterPro" id="IPR002328">
    <property type="entry name" value="ADH_Zn_CS"/>
</dbReference>
<evidence type="ECO:0000256" key="4">
    <source>
        <dbReference type="ARBA" id="ARBA00022833"/>
    </source>
</evidence>
<dbReference type="Pfam" id="PF00107">
    <property type="entry name" value="ADH_zinc_N"/>
    <property type="match status" value="1"/>
</dbReference>
<sequence>MKAAVMWEPGKRFELEELTRRSPGPGEVVVRLRAAGICQTDLTLSRGGFGQQFPVVLGHEGAGEVVEVGSAVSSVSSGDRVVLTWVPPCGHCYHCVRGETYICANRKRAADTDSASADLLRGDVPVHAGMATATYAEETVVPATAVLPIPEDLPFRYAALLGCAVPTGVGSALNAARVTPGESVVVFGCGAVGLSAIQGARIAGAGSIVAVDPQDSRRRLAGTLGATAVLSPEELESYSVPGDVGFDVGIDAVGQPRTIRSAWSAVRRGGRVVIVGAGKADDIVEFSAAELFHEEKTLRGTFYGSSNMAFEIPRLIELWRKGQLKLDEMIDDVVPLQDINEAAARQVSGEALRVMIAQ</sequence>
<dbReference type="InterPro" id="IPR020843">
    <property type="entry name" value="ER"/>
</dbReference>
<evidence type="ECO:0000256" key="6">
    <source>
        <dbReference type="RuleBase" id="RU361277"/>
    </source>
</evidence>
<dbReference type="EMBL" id="RHFF01000032">
    <property type="protein sequence ID" value="TGD36496.1"/>
    <property type="molecule type" value="Genomic_DNA"/>
</dbReference>
<comment type="caution">
    <text evidence="8">The sequence shown here is derived from an EMBL/GenBank/DDBJ whole genome shotgun (WGS) entry which is preliminary data.</text>
</comment>
<dbReference type="SUPFAM" id="SSF50129">
    <property type="entry name" value="GroES-like"/>
    <property type="match status" value="1"/>
</dbReference>
<dbReference type="InterPro" id="IPR013154">
    <property type="entry name" value="ADH-like_N"/>
</dbReference>
<dbReference type="PANTHER" id="PTHR43350:SF21">
    <property type="entry name" value="S-NITROSOMYCOTHIOL REDUCTASE MSCR"/>
    <property type="match status" value="1"/>
</dbReference>
<keyword evidence="3 6" id="KW-0479">Metal-binding</keyword>
<dbReference type="InterPro" id="IPR036291">
    <property type="entry name" value="NAD(P)-bd_dom_sf"/>
</dbReference>
<dbReference type="AlphaFoldDB" id="A0A4Z0KGD8"/>
<evidence type="ECO:0000256" key="5">
    <source>
        <dbReference type="ARBA" id="ARBA00023002"/>
    </source>
</evidence>
<evidence type="ECO:0000256" key="2">
    <source>
        <dbReference type="ARBA" id="ARBA00008072"/>
    </source>
</evidence>
<name>A0A4Z0KGD8_BREAU</name>
<dbReference type="Gene3D" id="3.90.180.10">
    <property type="entry name" value="Medium-chain alcohol dehydrogenases, catalytic domain"/>
    <property type="match status" value="1"/>
</dbReference>
<dbReference type="Gene3D" id="3.40.50.720">
    <property type="entry name" value="NAD(P)-binding Rossmann-like Domain"/>
    <property type="match status" value="1"/>
</dbReference>
<comment type="similarity">
    <text evidence="2 6">Belongs to the zinc-containing alcohol dehydrogenase family.</text>
</comment>
<dbReference type="Proteomes" id="UP000297736">
    <property type="component" value="Unassembled WGS sequence"/>
</dbReference>
<dbReference type="InterPro" id="IPR013149">
    <property type="entry name" value="ADH-like_C"/>
</dbReference>
<comment type="cofactor">
    <cofactor evidence="1 6">
        <name>Zn(2+)</name>
        <dbReference type="ChEBI" id="CHEBI:29105"/>
    </cofactor>
</comment>
<dbReference type="PANTHER" id="PTHR43350">
    <property type="entry name" value="NAD-DEPENDENT ALCOHOL DEHYDROGENASE"/>
    <property type="match status" value="1"/>
</dbReference>
<dbReference type="GO" id="GO:0016491">
    <property type="term" value="F:oxidoreductase activity"/>
    <property type="evidence" value="ECO:0007669"/>
    <property type="project" value="UniProtKB-KW"/>
</dbReference>
<evidence type="ECO:0000259" key="7">
    <source>
        <dbReference type="SMART" id="SM00829"/>
    </source>
</evidence>
<dbReference type="FunFam" id="3.40.50.720:FF:000003">
    <property type="entry name" value="S-(hydroxymethyl)glutathione dehydrogenase"/>
    <property type="match status" value="1"/>
</dbReference>
<feature type="domain" description="Enoyl reductase (ER)" evidence="7">
    <location>
        <begin position="10"/>
        <end position="356"/>
    </location>
</feature>
<gene>
    <name evidence="8" type="ORF">EB834_19545</name>
</gene>
<keyword evidence="5" id="KW-0560">Oxidoreductase</keyword>
<keyword evidence="4 6" id="KW-0862">Zinc</keyword>
<dbReference type="SUPFAM" id="SSF51735">
    <property type="entry name" value="NAD(P)-binding Rossmann-fold domains"/>
    <property type="match status" value="1"/>
</dbReference>
<reference evidence="8 9" key="1">
    <citation type="submission" date="2018-10" db="EMBL/GenBank/DDBJ databases">
        <title>Brevibacterium genomes from Austrain hard cheese rinds.</title>
        <authorList>
            <person name="Anast J.M."/>
            <person name="Dzieciol M."/>
            <person name="Schultz D.L."/>
            <person name="Mann E."/>
            <person name="Wagner M."/>
            <person name="Schmitz-Esser S."/>
        </authorList>
    </citation>
    <scope>NUCLEOTIDE SEQUENCE [LARGE SCALE GENOMIC DNA]</scope>
    <source>
        <strain evidence="8 9">L261</strain>
    </source>
</reference>
<dbReference type="GO" id="GO:0008270">
    <property type="term" value="F:zinc ion binding"/>
    <property type="evidence" value="ECO:0007669"/>
    <property type="project" value="InterPro"/>
</dbReference>
<organism evidence="8 9">
    <name type="scientific">Brevibacterium aurantiacum</name>
    <dbReference type="NCBI Taxonomy" id="273384"/>
    <lineage>
        <taxon>Bacteria</taxon>
        <taxon>Bacillati</taxon>
        <taxon>Actinomycetota</taxon>
        <taxon>Actinomycetes</taxon>
        <taxon>Micrococcales</taxon>
        <taxon>Brevibacteriaceae</taxon>
        <taxon>Brevibacterium</taxon>
    </lineage>
</organism>
<evidence type="ECO:0000256" key="1">
    <source>
        <dbReference type="ARBA" id="ARBA00001947"/>
    </source>
</evidence>
<dbReference type="CDD" id="cd08279">
    <property type="entry name" value="Zn_ADH_class_III"/>
    <property type="match status" value="1"/>
</dbReference>
<evidence type="ECO:0000256" key="3">
    <source>
        <dbReference type="ARBA" id="ARBA00022723"/>
    </source>
</evidence>
<evidence type="ECO:0000313" key="9">
    <source>
        <dbReference type="Proteomes" id="UP000297736"/>
    </source>
</evidence>
<dbReference type="PROSITE" id="PS00059">
    <property type="entry name" value="ADH_ZINC"/>
    <property type="match status" value="1"/>
</dbReference>
<dbReference type="InterPro" id="IPR011032">
    <property type="entry name" value="GroES-like_sf"/>
</dbReference>
<dbReference type="Pfam" id="PF08240">
    <property type="entry name" value="ADH_N"/>
    <property type="match status" value="1"/>
</dbReference>